<evidence type="ECO:0000313" key="1">
    <source>
        <dbReference type="EMBL" id="OBH61309.1"/>
    </source>
</evidence>
<comment type="caution">
    <text evidence="1">The sequence shown here is derived from an EMBL/GenBank/DDBJ whole genome shotgun (WGS) entry which is preliminary data.</text>
</comment>
<protein>
    <submittedName>
        <fullName evidence="1">Uncharacterized protein</fullName>
    </submittedName>
</protein>
<proteinExistence type="predicted"/>
<name>A0A1A2SAV2_9MYCO</name>
<evidence type="ECO:0000313" key="2">
    <source>
        <dbReference type="Proteomes" id="UP000093861"/>
    </source>
</evidence>
<reference evidence="1 2" key="1">
    <citation type="submission" date="2016-06" db="EMBL/GenBank/DDBJ databases">
        <authorList>
            <person name="Kjaerup R.B."/>
            <person name="Dalgaard T.S."/>
            <person name="Juul-Madsen H.R."/>
        </authorList>
    </citation>
    <scope>NUCLEOTIDE SEQUENCE [LARGE SCALE GENOMIC DNA]</scope>
    <source>
        <strain evidence="1 2">E2464</strain>
    </source>
</reference>
<gene>
    <name evidence="1" type="ORF">A5685_25240</name>
</gene>
<accession>A0A1A2SAV2</accession>
<dbReference type="Proteomes" id="UP000093861">
    <property type="component" value="Unassembled WGS sequence"/>
</dbReference>
<sequence>MSATQPQPLFRRAGWRVPALSAAAVIAVVVLACSANRAERTAAITLASDDAIAIAQGVSVTPAPGWTVGHRGPNWVALNNADTSAQLRITVKPAGGTDAAGLLQADIDQFTGGASAILTDVNRLNPPDTKALPGANFQQEASVNYTATVVHPQGTIPVIGTFTELLNTSNGRSAFIDFRQDSSATTQAAGDGGMMIGSME</sequence>
<organism evidence="1 2">
    <name type="scientific">Mycobacterium colombiense</name>
    <dbReference type="NCBI Taxonomy" id="339268"/>
    <lineage>
        <taxon>Bacteria</taxon>
        <taxon>Bacillati</taxon>
        <taxon>Actinomycetota</taxon>
        <taxon>Actinomycetes</taxon>
        <taxon>Mycobacteriales</taxon>
        <taxon>Mycobacteriaceae</taxon>
        <taxon>Mycobacterium</taxon>
        <taxon>Mycobacterium avium complex (MAC)</taxon>
    </lineage>
</organism>
<dbReference type="RefSeq" id="WP_064951809.1">
    <property type="nucleotide sequence ID" value="NZ_LZJS01000082.1"/>
</dbReference>
<dbReference type="AlphaFoldDB" id="A0A1A2SAV2"/>
<dbReference type="EMBL" id="LZJS01000082">
    <property type="protein sequence ID" value="OBH61309.1"/>
    <property type="molecule type" value="Genomic_DNA"/>
</dbReference>